<protein>
    <submittedName>
        <fullName evidence="2">Uncharacterized protein</fullName>
    </submittedName>
</protein>
<sequence length="79" mass="9227">MMDIIYIAIIIYKSSIIISMSNITNQKSVSYTRVWPLQVSLKVNVMKFILPCFVAIIKVLLSTGDMRNHKTKRSTYMYY</sequence>
<feature type="transmembrane region" description="Helical" evidence="1">
    <location>
        <begin position="5"/>
        <end position="23"/>
    </location>
</feature>
<organism evidence="2 3">
    <name type="scientific">Populus alba x Populus x berolinensis</name>
    <dbReference type="NCBI Taxonomy" id="444605"/>
    <lineage>
        <taxon>Eukaryota</taxon>
        <taxon>Viridiplantae</taxon>
        <taxon>Streptophyta</taxon>
        <taxon>Embryophyta</taxon>
        <taxon>Tracheophyta</taxon>
        <taxon>Spermatophyta</taxon>
        <taxon>Magnoliopsida</taxon>
        <taxon>eudicotyledons</taxon>
        <taxon>Gunneridae</taxon>
        <taxon>Pentapetalae</taxon>
        <taxon>rosids</taxon>
        <taxon>fabids</taxon>
        <taxon>Malpighiales</taxon>
        <taxon>Salicaceae</taxon>
        <taxon>Saliceae</taxon>
        <taxon>Populus</taxon>
    </lineage>
</organism>
<accession>A0AAD6LCU1</accession>
<dbReference type="Proteomes" id="UP001164929">
    <property type="component" value="Chromosome 18"/>
</dbReference>
<keyword evidence="1" id="KW-0812">Transmembrane</keyword>
<evidence type="ECO:0000256" key="1">
    <source>
        <dbReference type="SAM" id="Phobius"/>
    </source>
</evidence>
<evidence type="ECO:0000313" key="3">
    <source>
        <dbReference type="Proteomes" id="UP001164929"/>
    </source>
</evidence>
<gene>
    <name evidence="2" type="ORF">NC653_040106</name>
</gene>
<keyword evidence="1" id="KW-1133">Transmembrane helix</keyword>
<keyword evidence="1" id="KW-0472">Membrane</keyword>
<evidence type="ECO:0000313" key="2">
    <source>
        <dbReference type="EMBL" id="KAJ6958352.1"/>
    </source>
</evidence>
<dbReference type="AlphaFoldDB" id="A0AAD6LCU1"/>
<keyword evidence="3" id="KW-1185">Reference proteome</keyword>
<proteinExistence type="predicted"/>
<dbReference type="EMBL" id="JAQIZT010000018">
    <property type="protein sequence ID" value="KAJ6958352.1"/>
    <property type="molecule type" value="Genomic_DNA"/>
</dbReference>
<reference evidence="2 3" key="1">
    <citation type="journal article" date="2023" name="Mol. Ecol. Resour.">
        <title>Chromosome-level genome assembly of a triploid poplar Populus alba 'Berolinensis'.</title>
        <authorList>
            <person name="Chen S."/>
            <person name="Yu Y."/>
            <person name="Wang X."/>
            <person name="Wang S."/>
            <person name="Zhang T."/>
            <person name="Zhou Y."/>
            <person name="He R."/>
            <person name="Meng N."/>
            <person name="Wang Y."/>
            <person name="Liu W."/>
            <person name="Liu Z."/>
            <person name="Liu J."/>
            <person name="Guo Q."/>
            <person name="Huang H."/>
            <person name="Sederoff R.R."/>
            <person name="Wang G."/>
            <person name="Qu G."/>
            <person name="Chen S."/>
        </authorList>
    </citation>
    <scope>NUCLEOTIDE SEQUENCE [LARGE SCALE GENOMIC DNA]</scope>
    <source>
        <strain evidence="2">SC-2020</strain>
    </source>
</reference>
<name>A0AAD6LCU1_9ROSI</name>
<comment type="caution">
    <text evidence="2">The sequence shown here is derived from an EMBL/GenBank/DDBJ whole genome shotgun (WGS) entry which is preliminary data.</text>
</comment>
<feature type="transmembrane region" description="Helical" evidence="1">
    <location>
        <begin position="43"/>
        <end position="61"/>
    </location>
</feature>